<proteinExistence type="predicted"/>
<dbReference type="RefSeq" id="XP_014144242.1">
    <property type="nucleotide sequence ID" value="XM_014288767.1"/>
</dbReference>
<reference evidence="2 3" key="1">
    <citation type="submission" date="2011-02" db="EMBL/GenBank/DDBJ databases">
        <title>The Genome Sequence of Sphaeroforma arctica JP610.</title>
        <authorList>
            <consortium name="The Broad Institute Genome Sequencing Platform"/>
            <person name="Russ C."/>
            <person name="Cuomo C."/>
            <person name="Young S.K."/>
            <person name="Zeng Q."/>
            <person name="Gargeya S."/>
            <person name="Alvarado L."/>
            <person name="Berlin A."/>
            <person name="Chapman S.B."/>
            <person name="Chen Z."/>
            <person name="Freedman E."/>
            <person name="Gellesch M."/>
            <person name="Goldberg J."/>
            <person name="Griggs A."/>
            <person name="Gujja S."/>
            <person name="Heilman E."/>
            <person name="Heiman D."/>
            <person name="Howarth C."/>
            <person name="Mehta T."/>
            <person name="Neiman D."/>
            <person name="Pearson M."/>
            <person name="Roberts A."/>
            <person name="Saif S."/>
            <person name="Shea T."/>
            <person name="Shenoy N."/>
            <person name="Sisk P."/>
            <person name="Stolte C."/>
            <person name="Sykes S."/>
            <person name="White J."/>
            <person name="Yandava C."/>
            <person name="Burger G."/>
            <person name="Gray M.W."/>
            <person name="Holland P.W.H."/>
            <person name="King N."/>
            <person name="Lang F.B.F."/>
            <person name="Roger A.J."/>
            <person name="Ruiz-Trillo I."/>
            <person name="Haas B."/>
            <person name="Nusbaum C."/>
            <person name="Birren B."/>
        </authorList>
    </citation>
    <scope>NUCLEOTIDE SEQUENCE [LARGE SCALE GENOMIC DNA]</scope>
    <source>
        <strain evidence="2 3">JP610</strain>
    </source>
</reference>
<keyword evidence="3" id="KW-1185">Reference proteome</keyword>
<feature type="non-terminal residue" evidence="2">
    <location>
        <position position="57"/>
    </location>
</feature>
<dbReference type="AlphaFoldDB" id="A0A0L0F0U2"/>
<gene>
    <name evidence="2" type="ORF">SARC_17135</name>
</gene>
<organism evidence="2 3">
    <name type="scientific">Sphaeroforma arctica JP610</name>
    <dbReference type="NCBI Taxonomy" id="667725"/>
    <lineage>
        <taxon>Eukaryota</taxon>
        <taxon>Ichthyosporea</taxon>
        <taxon>Ichthyophonida</taxon>
        <taxon>Sphaeroforma</taxon>
    </lineage>
</organism>
<dbReference type="Proteomes" id="UP000054560">
    <property type="component" value="Unassembled WGS sequence"/>
</dbReference>
<sequence length="57" mass="6210">MSADIESAIIGLASSRPKRRKTAAETKPSDRLRLSSRVTRERSVHKNGSLTRSLSSG</sequence>
<protein>
    <submittedName>
        <fullName evidence="2">Uncharacterized protein</fullName>
    </submittedName>
</protein>
<feature type="compositionally biased region" description="Polar residues" evidence="1">
    <location>
        <begin position="46"/>
        <end position="57"/>
    </location>
</feature>
<evidence type="ECO:0000313" key="3">
    <source>
        <dbReference type="Proteomes" id="UP000054560"/>
    </source>
</evidence>
<feature type="compositionally biased region" description="Basic and acidic residues" evidence="1">
    <location>
        <begin position="22"/>
        <end position="44"/>
    </location>
</feature>
<dbReference type="GeneID" id="25917639"/>
<accession>A0A0L0F0U2</accession>
<feature type="region of interest" description="Disordered" evidence="1">
    <location>
        <begin position="1"/>
        <end position="57"/>
    </location>
</feature>
<name>A0A0L0F0U2_9EUKA</name>
<evidence type="ECO:0000256" key="1">
    <source>
        <dbReference type="SAM" id="MobiDB-lite"/>
    </source>
</evidence>
<dbReference type="EMBL" id="KQ251433">
    <property type="protein sequence ID" value="KNC70340.1"/>
    <property type="molecule type" value="Genomic_DNA"/>
</dbReference>
<evidence type="ECO:0000313" key="2">
    <source>
        <dbReference type="EMBL" id="KNC70340.1"/>
    </source>
</evidence>